<reference evidence="2" key="1">
    <citation type="submission" date="2020-12" db="EMBL/GenBank/DDBJ databases">
        <authorList>
            <person name="Iha C."/>
        </authorList>
    </citation>
    <scope>NUCLEOTIDE SEQUENCE</scope>
</reference>
<dbReference type="PROSITE" id="PS00636">
    <property type="entry name" value="DNAJ_1"/>
    <property type="match status" value="1"/>
</dbReference>
<dbReference type="SUPFAM" id="SSF46565">
    <property type="entry name" value="Chaperone J-domain"/>
    <property type="match status" value="1"/>
</dbReference>
<evidence type="ECO:0000313" key="3">
    <source>
        <dbReference type="Proteomes" id="UP000708148"/>
    </source>
</evidence>
<dbReference type="SMART" id="SM00271">
    <property type="entry name" value="DnaJ"/>
    <property type="match status" value="1"/>
</dbReference>
<evidence type="ECO:0000259" key="1">
    <source>
        <dbReference type="PROSITE" id="PS50076"/>
    </source>
</evidence>
<dbReference type="PROSITE" id="PS50076">
    <property type="entry name" value="DNAJ_2"/>
    <property type="match status" value="1"/>
</dbReference>
<dbReference type="InterPro" id="IPR036869">
    <property type="entry name" value="J_dom_sf"/>
</dbReference>
<keyword evidence="3" id="KW-1185">Reference proteome</keyword>
<name>A0A8S1IZW8_9CHLO</name>
<evidence type="ECO:0000313" key="2">
    <source>
        <dbReference type="EMBL" id="CAD7699115.1"/>
    </source>
</evidence>
<dbReference type="Gene3D" id="1.10.287.110">
    <property type="entry name" value="DnaJ domain"/>
    <property type="match status" value="1"/>
</dbReference>
<dbReference type="CDD" id="cd06257">
    <property type="entry name" value="DnaJ"/>
    <property type="match status" value="1"/>
</dbReference>
<dbReference type="Proteomes" id="UP000708148">
    <property type="component" value="Unassembled WGS sequence"/>
</dbReference>
<sequence>MIAGRFPCSCGEVAGRWVRAIRTLSGDENNALRGVLSGATPPVVVPFQLSESQAREKFEQWQKSHWFAPSNLLDHPAVKSTSTFLPFWCFDVKVSVRYSASPGFSRTGEDGKYTWSSPVSDSLEVKEFHGSVPEMQVFASFKYRRDLAEAVKTTVSAGVCRPLTIPEAEILRVRDRSTGTSWHLDPPDMRQGLAWEFALRAIHNHQGQCVEEYVKGKTGAATVKVEDLSVEVLQRRAYIVYMPAFHFSYQFSEIQNVAGEIIPATCQVMLSGLSGGGISGERHFCPKKAQLATTGVAGGLGLTAITLGDPAWLGQAMVEASFWTFMAASTAGVMARFGSKAGRRRHAAQMSELEDEFLLSFMRTRSSSGAERPASEFQDSLRCDAEWRQWEESGKWEWNALKKRRWAEELWREQHKRRIDGRLLMEKLEAERLRREQDERRESRRFARWGKSHHRRFSQHRHALKWGGRADALGYYKVLGLDQSAEVTTDHVKAAFKEAALRWHPDRHVLNGEEHQGAAAGREKFQALQEAYEVLRDPEKRRLYDRGELLGSTL</sequence>
<protein>
    <recommendedName>
        <fullName evidence="1">J domain-containing protein</fullName>
    </recommendedName>
</protein>
<dbReference type="OrthoDB" id="10250354at2759"/>
<comment type="caution">
    <text evidence="2">The sequence shown here is derived from an EMBL/GenBank/DDBJ whole genome shotgun (WGS) entry which is preliminary data.</text>
</comment>
<gene>
    <name evidence="2" type="ORF">OSTQU699_LOCUS4474</name>
</gene>
<accession>A0A8S1IZW8</accession>
<dbReference type="PANTHER" id="PTHR24074">
    <property type="entry name" value="CO-CHAPERONE PROTEIN DJLA"/>
    <property type="match status" value="1"/>
</dbReference>
<proteinExistence type="predicted"/>
<feature type="domain" description="J" evidence="1">
    <location>
        <begin position="474"/>
        <end position="548"/>
    </location>
</feature>
<dbReference type="Pfam" id="PF00226">
    <property type="entry name" value="DnaJ"/>
    <property type="match status" value="1"/>
</dbReference>
<dbReference type="InterPro" id="IPR050817">
    <property type="entry name" value="DjlA_DnaK_co-chaperone"/>
</dbReference>
<dbReference type="InterPro" id="IPR018253">
    <property type="entry name" value="DnaJ_domain_CS"/>
</dbReference>
<organism evidence="2 3">
    <name type="scientific">Ostreobium quekettii</name>
    <dbReference type="NCBI Taxonomy" id="121088"/>
    <lineage>
        <taxon>Eukaryota</taxon>
        <taxon>Viridiplantae</taxon>
        <taxon>Chlorophyta</taxon>
        <taxon>core chlorophytes</taxon>
        <taxon>Ulvophyceae</taxon>
        <taxon>TCBD clade</taxon>
        <taxon>Bryopsidales</taxon>
        <taxon>Ostreobineae</taxon>
        <taxon>Ostreobiaceae</taxon>
        <taxon>Ostreobium</taxon>
    </lineage>
</organism>
<dbReference type="EMBL" id="CAJHUC010000954">
    <property type="protein sequence ID" value="CAD7699115.1"/>
    <property type="molecule type" value="Genomic_DNA"/>
</dbReference>
<dbReference type="InterPro" id="IPR001623">
    <property type="entry name" value="DnaJ_domain"/>
</dbReference>
<dbReference type="PRINTS" id="PR00625">
    <property type="entry name" value="JDOMAIN"/>
</dbReference>
<dbReference type="AlphaFoldDB" id="A0A8S1IZW8"/>